<evidence type="ECO:0000259" key="1">
    <source>
        <dbReference type="PROSITE" id="PS50206"/>
    </source>
</evidence>
<organism evidence="2">
    <name type="scientific">Serratia marcescens</name>
    <dbReference type="NCBI Taxonomy" id="615"/>
    <lineage>
        <taxon>Bacteria</taxon>
        <taxon>Pseudomonadati</taxon>
        <taxon>Pseudomonadota</taxon>
        <taxon>Gammaproteobacteria</taxon>
        <taxon>Enterobacterales</taxon>
        <taxon>Yersiniaceae</taxon>
        <taxon>Serratia</taxon>
    </lineage>
</organism>
<protein>
    <submittedName>
        <fullName evidence="2">Rhodanese-like domain-containing protein</fullName>
    </submittedName>
</protein>
<dbReference type="EMBL" id="SPSG01004767">
    <property type="protein sequence ID" value="TFU28436.1"/>
    <property type="molecule type" value="Genomic_DNA"/>
</dbReference>
<proteinExistence type="predicted"/>
<accession>A0A9X8VAE5</accession>
<dbReference type="InterPro" id="IPR036873">
    <property type="entry name" value="Rhodanese-like_dom_sf"/>
</dbReference>
<dbReference type="PROSITE" id="PS50206">
    <property type="entry name" value="RHODANESE_3"/>
    <property type="match status" value="1"/>
</dbReference>
<feature type="non-terminal residue" evidence="2">
    <location>
        <position position="1"/>
    </location>
</feature>
<reference evidence="2" key="1">
    <citation type="submission" date="2019-03" db="EMBL/GenBank/DDBJ databases">
        <title>Serratia marcescens strain N2 draft genome.</title>
        <authorList>
            <person name="Yassin A."/>
            <person name="El-Kenawy N."/>
            <person name="Youssef N.H."/>
        </authorList>
    </citation>
    <scope>NUCLEOTIDE SEQUENCE [LARGE SCALE GENOMIC DNA]</scope>
    <source>
        <strain evidence="2">N2</strain>
    </source>
</reference>
<dbReference type="InterPro" id="IPR001763">
    <property type="entry name" value="Rhodanese-like_dom"/>
</dbReference>
<dbReference type="AlphaFoldDB" id="A0A9X8VAE5"/>
<feature type="domain" description="Rhodanese" evidence="1">
    <location>
        <begin position="1"/>
        <end position="25"/>
    </location>
</feature>
<name>A0A9X8VAE5_SERMA</name>
<comment type="caution">
    <text evidence="2">The sequence shown here is derived from an EMBL/GenBank/DDBJ whole genome shotgun (WGS) entry which is preliminary data.</text>
</comment>
<evidence type="ECO:0000313" key="2">
    <source>
        <dbReference type="EMBL" id="TFU28436.1"/>
    </source>
</evidence>
<gene>
    <name evidence="2" type="ORF">E0L31_33565</name>
</gene>
<dbReference type="SUPFAM" id="SSF52821">
    <property type="entry name" value="Rhodanese/Cell cycle control phosphatase"/>
    <property type="match status" value="1"/>
</dbReference>
<sequence>AGFEKVTMLKDGISGWSGENLPLVRGK</sequence>